<gene>
    <name evidence="1" type="ORF">C8F04DRAFT_967980</name>
</gene>
<sequence length="55" mass="6311">LLSFRYANRALRFLDAYREGLDGKGAAYATKEYRGHRTLPKNLYKEKLAKAGYKG</sequence>
<proteinExistence type="predicted"/>
<comment type="caution">
    <text evidence="1">The sequence shown here is derived from an EMBL/GenBank/DDBJ whole genome shotgun (WGS) entry which is preliminary data.</text>
</comment>
<reference evidence="1" key="1">
    <citation type="submission" date="2023-03" db="EMBL/GenBank/DDBJ databases">
        <title>Massive genome expansion in bonnet fungi (Mycena s.s.) driven by repeated elements and novel gene families across ecological guilds.</title>
        <authorList>
            <consortium name="Lawrence Berkeley National Laboratory"/>
            <person name="Harder C.B."/>
            <person name="Miyauchi S."/>
            <person name="Viragh M."/>
            <person name="Kuo A."/>
            <person name="Thoen E."/>
            <person name="Andreopoulos B."/>
            <person name="Lu D."/>
            <person name="Skrede I."/>
            <person name="Drula E."/>
            <person name="Henrissat B."/>
            <person name="Morin E."/>
            <person name="Kohler A."/>
            <person name="Barry K."/>
            <person name="LaButti K."/>
            <person name="Morin E."/>
            <person name="Salamov A."/>
            <person name="Lipzen A."/>
            <person name="Mereny Z."/>
            <person name="Hegedus B."/>
            <person name="Baldrian P."/>
            <person name="Stursova M."/>
            <person name="Weitz H."/>
            <person name="Taylor A."/>
            <person name="Grigoriev I.V."/>
            <person name="Nagy L.G."/>
            <person name="Martin F."/>
            <person name="Kauserud H."/>
        </authorList>
    </citation>
    <scope>NUCLEOTIDE SEQUENCE</scope>
    <source>
        <strain evidence="1">CBHHK200</strain>
    </source>
</reference>
<dbReference type="EMBL" id="JARJCM010000155">
    <property type="protein sequence ID" value="KAJ7025316.1"/>
    <property type="molecule type" value="Genomic_DNA"/>
</dbReference>
<dbReference type="Proteomes" id="UP001218188">
    <property type="component" value="Unassembled WGS sequence"/>
</dbReference>
<evidence type="ECO:0000313" key="2">
    <source>
        <dbReference type="Proteomes" id="UP001218188"/>
    </source>
</evidence>
<evidence type="ECO:0000313" key="1">
    <source>
        <dbReference type="EMBL" id="KAJ7025316.1"/>
    </source>
</evidence>
<dbReference type="AlphaFoldDB" id="A0AAD6SEL4"/>
<protein>
    <submittedName>
        <fullName evidence="1">Uncharacterized protein</fullName>
    </submittedName>
</protein>
<name>A0AAD6SEL4_9AGAR</name>
<keyword evidence="2" id="KW-1185">Reference proteome</keyword>
<organism evidence="1 2">
    <name type="scientific">Mycena alexandri</name>
    <dbReference type="NCBI Taxonomy" id="1745969"/>
    <lineage>
        <taxon>Eukaryota</taxon>
        <taxon>Fungi</taxon>
        <taxon>Dikarya</taxon>
        <taxon>Basidiomycota</taxon>
        <taxon>Agaricomycotina</taxon>
        <taxon>Agaricomycetes</taxon>
        <taxon>Agaricomycetidae</taxon>
        <taxon>Agaricales</taxon>
        <taxon>Marasmiineae</taxon>
        <taxon>Mycenaceae</taxon>
        <taxon>Mycena</taxon>
    </lineage>
</organism>
<feature type="non-terminal residue" evidence="1">
    <location>
        <position position="1"/>
    </location>
</feature>
<accession>A0AAD6SEL4</accession>